<evidence type="ECO:0000313" key="2">
    <source>
        <dbReference type="EMBL" id="CAI2382827.1"/>
    </source>
</evidence>
<keyword evidence="3" id="KW-1185">Reference proteome</keyword>
<proteinExistence type="predicted"/>
<keyword evidence="1" id="KW-0812">Transmembrane</keyword>
<evidence type="ECO:0000313" key="3">
    <source>
        <dbReference type="Proteomes" id="UP001295684"/>
    </source>
</evidence>
<keyword evidence="1" id="KW-0472">Membrane</keyword>
<feature type="transmembrane region" description="Helical" evidence="1">
    <location>
        <begin position="43"/>
        <end position="64"/>
    </location>
</feature>
<name>A0AAD1Y185_EUPCR</name>
<evidence type="ECO:0000256" key="1">
    <source>
        <dbReference type="SAM" id="Phobius"/>
    </source>
</evidence>
<comment type="caution">
    <text evidence="2">The sequence shown here is derived from an EMBL/GenBank/DDBJ whole genome shotgun (WGS) entry which is preliminary data.</text>
</comment>
<dbReference type="EMBL" id="CAMPGE010025030">
    <property type="protein sequence ID" value="CAI2382827.1"/>
    <property type="molecule type" value="Genomic_DNA"/>
</dbReference>
<dbReference type="AlphaFoldDB" id="A0AAD1Y185"/>
<protein>
    <submittedName>
        <fullName evidence="2">Uncharacterized protein</fullName>
    </submittedName>
</protein>
<accession>A0AAD1Y185</accession>
<reference evidence="2" key="1">
    <citation type="submission" date="2023-07" db="EMBL/GenBank/DDBJ databases">
        <authorList>
            <consortium name="AG Swart"/>
            <person name="Singh M."/>
            <person name="Singh A."/>
            <person name="Seah K."/>
            <person name="Emmerich C."/>
        </authorList>
    </citation>
    <scope>NUCLEOTIDE SEQUENCE</scope>
    <source>
        <strain evidence="2">DP1</strain>
    </source>
</reference>
<gene>
    <name evidence="2" type="ORF">ECRASSUSDP1_LOCUS24314</name>
</gene>
<dbReference type="Proteomes" id="UP001295684">
    <property type="component" value="Unassembled WGS sequence"/>
</dbReference>
<sequence>MATLPAESIDEIAEQILDEIDDDEQGFFQIWFKHLRKMTIEKIIKGFMGGIGVFVGSLFCHHYVLPHLGLQFYSLFLVRLHKV</sequence>
<keyword evidence="1" id="KW-1133">Transmembrane helix</keyword>
<organism evidence="2 3">
    <name type="scientific">Euplotes crassus</name>
    <dbReference type="NCBI Taxonomy" id="5936"/>
    <lineage>
        <taxon>Eukaryota</taxon>
        <taxon>Sar</taxon>
        <taxon>Alveolata</taxon>
        <taxon>Ciliophora</taxon>
        <taxon>Intramacronucleata</taxon>
        <taxon>Spirotrichea</taxon>
        <taxon>Hypotrichia</taxon>
        <taxon>Euplotida</taxon>
        <taxon>Euplotidae</taxon>
        <taxon>Moneuplotes</taxon>
    </lineage>
</organism>